<dbReference type="AlphaFoldDB" id="A0A504YST7"/>
<dbReference type="InterPro" id="IPR001781">
    <property type="entry name" value="Znf_LIM"/>
</dbReference>
<feature type="compositionally biased region" description="Basic residues" evidence="8">
    <location>
        <begin position="113"/>
        <end position="125"/>
    </location>
</feature>
<evidence type="ECO:0000256" key="3">
    <source>
        <dbReference type="ARBA" id="ARBA00022741"/>
    </source>
</evidence>
<dbReference type="Proteomes" id="UP000316759">
    <property type="component" value="Unassembled WGS sequence"/>
</dbReference>
<feature type="domain" description="LIM zinc-binding" evidence="9">
    <location>
        <begin position="479"/>
        <end position="540"/>
    </location>
</feature>
<dbReference type="GO" id="GO:0140662">
    <property type="term" value="F:ATP-dependent protein folding chaperone"/>
    <property type="evidence" value="ECO:0007669"/>
    <property type="project" value="InterPro"/>
</dbReference>
<feature type="compositionally biased region" description="Acidic residues" evidence="8">
    <location>
        <begin position="252"/>
        <end position="267"/>
    </location>
</feature>
<dbReference type="SUPFAM" id="SSF57716">
    <property type="entry name" value="Glucocorticoid receptor-like (DNA-binding domain)"/>
    <property type="match status" value="1"/>
</dbReference>
<keyword evidence="6 7" id="KW-0440">LIM domain</keyword>
<organism evidence="10 11">
    <name type="scientific">Fasciola gigantica</name>
    <name type="common">Giant liver fluke</name>
    <dbReference type="NCBI Taxonomy" id="46835"/>
    <lineage>
        <taxon>Eukaryota</taxon>
        <taxon>Metazoa</taxon>
        <taxon>Spiralia</taxon>
        <taxon>Lophotrochozoa</taxon>
        <taxon>Platyhelminthes</taxon>
        <taxon>Trematoda</taxon>
        <taxon>Digenea</taxon>
        <taxon>Plagiorchiida</taxon>
        <taxon>Echinostomata</taxon>
        <taxon>Echinostomatoidea</taxon>
        <taxon>Fasciolidae</taxon>
        <taxon>Fasciola</taxon>
    </lineage>
</organism>
<keyword evidence="3" id="KW-0547">Nucleotide-binding</keyword>
<dbReference type="STRING" id="46835.A0A504YST7"/>
<keyword evidence="5" id="KW-0067">ATP-binding</keyword>
<keyword evidence="11" id="KW-1185">Reference proteome</keyword>
<dbReference type="Pfam" id="PF00012">
    <property type="entry name" value="HSP70"/>
    <property type="match status" value="1"/>
</dbReference>
<dbReference type="PROSITE" id="PS01036">
    <property type="entry name" value="HSP70_3"/>
    <property type="match status" value="1"/>
</dbReference>
<accession>A0A504YST7</accession>
<feature type="compositionally biased region" description="Polar residues" evidence="8">
    <location>
        <begin position="20"/>
        <end position="33"/>
    </location>
</feature>
<name>A0A504YST7_FASGI</name>
<dbReference type="Gene3D" id="3.30.30.30">
    <property type="match status" value="1"/>
</dbReference>
<dbReference type="Gene3D" id="3.90.640.10">
    <property type="entry name" value="Actin, Chain A, domain 4"/>
    <property type="match status" value="1"/>
</dbReference>
<comment type="similarity">
    <text evidence="1">Belongs to the heat shock protein 70 family.</text>
</comment>
<dbReference type="InterPro" id="IPR029047">
    <property type="entry name" value="HSP70_peptide-bd_sf"/>
</dbReference>
<dbReference type="InterPro" id="IPR013126">
    <property type="entry name" value="Hsp_70_fam"/>
</dbReference>
<dbReference type="PANTHER" id="PTHR19375">
    <property type="entry name" value="HEAT SHOCK PROTEIN 70KDA"/>
    <property type="match status" value="1"/>
</dbReference>
<dbReference type="PROSITE" id="PS00478">
    <property type="entry name" value="LIM_DOMAIN_1"/>
    <property type="match status" value="1"/>
</dbReference>
<proteinExistence type="inferred from homology"/>
<dbReference type="InterPro" id="IPR043129">
    <property type="entry name" value="ATPase_NBD"/>
</dbReference>
<protein>
    <submittedName>
        <fullName evidence="10">Chaperone protein dnak</fullName>
    </submittedName>
</protein>
<feature type="region of interest" description="Disordered" evidence="8">
    <location>
        <begin position="422"/>
        <end position="441"/>
    </location>
</feature>
<dbReference type="PROSITE" id="PS00329">
    <property type="entry name" value="HSP70_2"/>
    <property type="match status" value="1"/>
</dbReference>
<dbReference type="SUPFAM" id="SSF53067">
    <property type="entry name" value="Actin-like ATPase domain"/>
    <property type="match status" value="2"/>
</dbReference>
<dbReference type="PROSITE" id="PS50023">
    <property type="entry name" value="LIM_DOMAIN_2"/>
    <property type="match status" value="1"/>
</dbReference>
<dbReference type="PRINTS" id="PR00301">
    <property type="entry name" value="HEATSHOCK70"/>
</dbReference>
<dbReference type="SMART" id="SM00132">
    <property type="entry name" value="LIM"/>
    <property type="match status" value="1"/>
</dbReference>
<evidence type="ECO:0000256" key="5">
    <source>
        <dbReference type="ARBA" id="ARBA00022840"/>
    </source>
</evidence>
<dbReference type="GO" id="GO:0046872">
    <property type="term" value="F:metal ion binding"/>
    <property type="evidence" value="ECO:0007669"/>
    <property type="project" value="UniProtKB-KW"/>
</dbReference>
<dbReference type="EMBL" id="SUNJ01005879">
    <property type="protein sequence ID" value="TPP63256.1"/>
    <property type="molecule type" value="Genomic_DNA"/>
</dbReference>
<sequence>MSGDRLPTDGLSILQQNAFSNRSGLSRQESVSRSYVKPPRSHQRHADRSVSQRRRFCSTSGPRMHRREKQVIVKSQPAGWYQVDHIMRNLSLAPRLPACEPLMTYSFSGDQARRKRRARRNRRNAAKWSSLSRFPSPSVFGSTLGLLRELPCARLHYDSFRRIFPALPTRTMKEKRFRTEAAKQLPFAKYPDDQLTDILDSSGRSVTGNDSQATSWIRGTEDTVVDTLHEKSQVWRTEGDTQFTNDVSEPSSESEEDTKEDDIPEEDENEDIAAELMKGIDQGVPRKDNMIEQDELRTFEVPKNSPNLQADVHPPSHDKSSTPISEDFLSMNDTENRIAGHNRVSDNVVYGLDKEEQSMPYIDTDEGENSVPLTTYDDGHTKSGDISAWHLSDQPDVSKSYAKIELRASGLEPVPIIELPPLGNSTRIPSSTTPRPGDKHLKVPIEPASKIEAEDLLPSPQAAVSLFESASVRRTTGGLSCTVCSKPAYPAERLEADGKVFHVVCFRCANCSTLLQRDVTVFSHDALLIEINLLHTLVHIARPIKSGDCTHDEDCASSIGIDLGTTYSCAAIFEDSEPNVISDSTGKTKTPSVVCFSQEGLSVGTSAKNRRILQPKNCVYNSKRFLGRRYSEIDLTENWGYEIVNYGGEVAFRVDVETPLSPTRVSEEILRYLKNCAEDHTGKMITKSVITVPARFNHVQRQATLIAAKNAGFEQVFLLNEPTAAALAFHHGMNDADEKYVVVYDFGGGTFDVSVLHIHGRNFTALAACGDAHLGGADIDQLLVKFCLNKWRKLYPDLNLTVEEHQKLLHLCESAKEGLSSAKSKHVELYVSNLSEPLVIDLNRDDLKREAESLFQRTIDLMNEAITRAGLQPSQIDHVVVVGGSSRIPHVRELLSDSFTKDQLSYGLNEDEAVAIGAAKLANHWKARSDIRDFVIQEFVSASLGLQTSDKKMLVVIAKGERLPLMKELKVTTVKNSQTKVIFVVLEGECEQAAGNSYLGQVVLSNLQPAPAGKLNLRIQFVFNVNSMLVVSAYDDDTGAKQEAALNCYGAFSVLDAAESCRTDYDDSFSLRNSCKKD</sequence>
<dbReference type="Gene3D" id="3.30.420.40">
    <property type="match status" value="2"/>
</dbReference>
<dbReference type="Pfam" id="PF00412">
    <property type="entry name" value="LIM"/>
    <property type="match status" value="1"/>
</dbReference>
<evidence type="ECO:0000313" key="10">
    <source>
        <dbReference type="EMBL" id="TPP63256.1"/>
    </source>
</evidence>
<dbReference type="InterPro" id="IPR018181">
    <property type="entry name" value="Heat_shock_70_CS"/>
</dbReference>
<feature type="region of interest" description="Disordered" evidence="8">
    <location>
        <begin position="20"/>
        <end position="66"/>
    </location>
</feature>
<evidence type="ECO:0000256" key="8">
    <source>
        <dbReference type="SAM" id="MobiDB-lite"/>
    </source>
</evidence>
<evidence type="ECO:0000256" key="7">
    <source>
        <dbReference type="PROSITE-ProRule" id="PRU00125"/>
    </source>
</evidence>
<evidence type="ECO:0000313" key="11">
    <source>
        <dbReference type="Proteomes" id="UP000316759"/>
    </source>
</evidence>
<dbReference type="SUPFAM" id="SSF100920">
    <property type="entry name" value="Heat shock protein 70kD (HSP70), peptide-binding domain"/>
    <property type="match status" value="1"/>
</dbReference>
<gene>
    <name evidence="10" type="ORF">FGIG_07501</name>
</gene>
<keyword evidence="2 7" id="KW-0479">Metal-binding</keyword>
<evidence type="ECO:0000259" key="9">
    <source>
        <dbReference type="PROSITE" id="PS50023"/>
    </source>
</evidence>
<evidence type="ECO:0000256" key="4">
    <source>
        <dbReference type="ARBA" id="ARBA00022833"/>
    </source>
</evidence>
<keyword evidence="4 7" id="KW-0862">Zinc</keyword>
<dbReference type="PROSITE" id="PS00297">
    <property type="entry name" value="HSP70_1"/>
    <property type="match status" value="1"/>
</dbReference>
<dbReference type="OrthoDB" id="6275116at2759"/>
<feature type="region of interest" description="Disordered" evidence="8">
    <location>
        <begin position="302"/>
        <end position="324"/>
    </location>
</feature>
<reference evidence="10 11" key="1">
    <citation type="submission" date="2019-04" db="EMBL/GenBank/DDBJ databases">
        <title>Annotation for the trematode Fasciola gigantica.</title>
        <authorList>
            <person name="Choi Y.-J."/>
        </authorList>
    </citation>
    <scope>NUCLEOTIDE SEQUENCE [LARGE SCALE GENOMIC DNA]</scope>
    <source>
        <strain evidence="10">Uganda_cow_1</strain>
    </source>
</reference>
<evidence type="ECO:0000256" key="1">
    <source>
        <dbReference type="ARBA" id="ARBA00007381"/>
    </source>
</evidence>
<dbReference type="GO" id="GO:0005524">
    <property type="term" value="F:ATP binding"/>
    <property type="evidence" value="ECO:0007669"/>
    <property type="project" value="UniProtKB-KW"/>
</dbReference>
<feature type="region of interest" description="Disordered" evidence="8">
    <location>
        <begin position="232"/>
        <end position="267"/>
    </location>
</feature>
<evidence type="ECO:0000256" key="2">
    <source>
        <dbReference type="ARBA" id="ARBA00022723"/>
    </source>
</evidence>
<comment type="caution">
    <text evidence="10">The sequence shown here is derived from an EMBL/GenBank/DDBJ whole genome shotgun (WGS) entry which is preliminary data.</text>
</comment>
<evidence type="ECO:0000256" key="6">
    <source>
        <dbReference type="ARBA" id="ARBA00023038"/>
    </source>
</evidence>
<dbReference type="Gene3D" id="2.10.110.10">
    <property type="entry name" value="Cysteine Rich Protein"/>
    <property type="match status" value="1"/>
</dbReference>
<feature type="region of interest" description="Disordered" evidence="8">
    <location>
        <begin position="109"/>
        <end position="128"/>
    </location>
</feature>
<dbReference type="Gene3D" id="2.60.34.10">
    <property type="entry name" value="Substrate Binding Domain Of DNAk, Chain A, domain 1"/>
    <property type="match status" value="1"/>
</dbReference>
<feature type="compositionally biased region" description="Polar residues" evidence="8">
    <location>
        <begin position="423"/>
        <end position="434"/>
    </location>
</feature>